<dbReference type="Pfam" id="PF24836">
    <property type="entry name" value="NQRA_2nd"/>
    <property type="match status" value="1"/>
</dbReference>
<dbReference type="AlphaFoldDB" id="A0A090CZT4"/>
<evidence type="ECO:0000256" key="1">
    <source>
        <dbReference type="ARBA" id="ARBA00022448"/>
    </source>
</evidence>
<evidence type="ECO:0000256" key="7">
    <source>
        <dbReference type="ARBA" id="ARBA00023201"/>
    </source>
</evidence>
<dbReference type="RefSeq" id="WP_041018038.1">
    <property type="nucleotide sequence ID" value="NZ_CCEJ010000008.1"/>
</dbReference>
<keyword evidence="2 8" id="KW-1278">Translocase</keyword>
<feature type="domain" description="NqrA N-terminal barrel-sandwich hybrid" evidence="9">
    <location>
        <begin position="3"/>
        <end position="103"/>
    </location>
</feature>
<evidence type="ECO:0000259" key="10">
    <source>
        <dbReference type="Pfam" id="PF11973"/>
    </source>
</evidence>
<protein>
    <recommendedName>
        <fullName evidence="8">Na(+)-translocating NADH-quinone reductase subunit A</fullName>
        <shortName evidence="8">Na(+)-NQR subunit A</shortName>
        <shortName evidence="8">Na(+)-translocating NQR subunit A</shortName>
        <ecNumber evidence="8">7.2.1.1</ecNumber>
    </recommendedName>
    <alternativeName>
        <fullName evidence="8">NQR complex subunit A</fullName>
    </alternativeName>
    <alternativeName>
        <fullName evidence="8">NQR-1 subunit A</fullName>
    </alternativeName>
</protein>
<dbReference type="PANTHER" id="PTHR37839:SF1">
    <property type="entry name" value="NA(+)-TRANSLOCATING NADH-QUINONE REDUCTASE SUBUNIT A"/>
    <property type="match status" value="1"/>
</dbReference>
<dbReference type="Proteomes" id="UP000031552">
    <property type="component" value="Unassembled WGS sequence"/>
</dbReference>
<evidence type="ECO:0000256" key="8">
    <source>
        <dbReference type="HAMAP-Rule" id="MF_00425"/>
    </source>
</evidence>
<dbReference type="InterPro" id="IPR056148">
    <property type="entry name" value="NQRA_2nd"/>
</dbReference>
<comment type="similarity">
    <text evidence="8">Belongs to the NqrA family.</text>
</comment>
<comment type="catalytic activity">
    <reaction evidence="8">
        <text>a ubiquinone + n Na(+)(in) + NADH + H(+) = a ubiquinol + n Na(+)(out) + NAD(+)</text>
        <dbReference type="Rhea" id="RHEA:47748"/>
        <dbReference type="Rhea" id="RHEA-COMP:9565"/>
        <dbReference type="Rhea" id="RHEA-COMP:9566"/>
        <dbReference type="ChEBI" id="CHEBI:15378"/>
        <dbReference type="ChEBI" id="CHEBI:16389"/>
        <dbReference type="ChEBI" id="CHEBI:17976"/>
        <dbReference type="ChEBI" id="CHEBI:29101"/>
        <dbReference type="ChEBI" id="CHEBI:57540"/>
        <dbReference type="ChEBI" id="CHEBI:57945"/>
        <dbReference type="EC" id="7.2.1.1"/>
    </reaction>
</comment>
<evidence type="ECO:0000313" key="13">
    <source>
        <dbReference type="Proteomes" id="UP000031552"/>
    </source>
</evidence>
<dbReference type="GO" id="GO:0006814">
    <property type="term" value="P:sodium ion transport"/>
    <property type="evidence" value="ECO:0007669"/>
    <property type="project" value="UniProtKB-UniRule"/>
</dbReference>
<comment type="subunit">
    <text evidence="8">Composed of six subunits; NqrA, NqrB, NqrC, NqrD, NqrE and NqrF.</text>
</comment>
<dbReference type="EC" id="7.2.1.1" evidence="8"/>
<dbReference type="eggNOG" id="COG1726">
    <property type="taxonomic scope" value="Bacteria"/>
</dbReference>
<gene>
    <name evidence="8 12" type="primary">nqrA</name>
    <name evidence="12" type="ORF">CSEC_1694</name>
</gene>
<feature type="domain" description="NqrA second alpha/beta" evidence="11">
    <location>
        <begin position="121"/>
        <end position="265"/>
    </location>
</feature>
<dbReference type="NCBIfam" id="TIGR01936">
    <property type="entry name" value="nqrA"/>
    <property type="match status" value="1"/>
</dbReference>
<keyword evidence="4 8" id="KW-0915">Sodium</keyword>
<accession>A0A090CZT4</accession>
<evidence type="ECO:0000256" key="6">
    <source>
        <dbReference type="ARBA" id="ARBA00023075"/>
    </source>
</evidence>
<organism evidence="12 13">
    <name type="scientific">Candidatus Criblamydia sequanensis CRIB-18</name>
    <dbReference type="NCBI Taxonomy" id="1437425"/>
    <lineage>
        <taxon>Bacteria</taxon>
        <taxon>Pseudomonadati</taxon>
        <taxon>Chlamydiota</taxon>
        <taxon>Chlamydiia</taxon>
        <taxon>Parachlamydiales</taxon>
        <taxon>Candidatus Criblamydiaceae</taxon>
        <taxon>Candidatus Criblamydia</taxon>
    </lineage>
</organism>
<evidence type="ECO:0000313" key="12">
    <source>
        <dbReference type="EMBL" id="CDR34506.1"/>
    </source>
</evidence>
<evidence type="ECO:0000256" key="3">
    <source>
        <dbReference type="ARBA" id="ARBA00023027"/>
    </source>
</evidence>
<keyword evidence="7 8" id="KW-0739">Sodium transport</keyword>
<evidence type="ECO:0000256" key="5">
    <source>
        <dbReference type="ARBA" id="ARBA00023065"/>
    </source>
</evidence>
<reference evidence="12" key="1">
    <citation type="submission" date="2013-12" db="EMBL/GenBank/DDBJ databases">
        <authorList>
            <person name="Linke B."/>
        </authorList>
    </citation>
    <scope>NUCLEOTIDE SEQUENCE [LARGE SCALE GENOMIC DNA]</scope>
    <source>
        <strain evidence="12">CRIB-18</strain>
    </source>
</reference>
<keyword evidence="6 8" id="KW-0830">Ubiquinone</keyword>
<dbReference type="GO" id="GO:0016655">
    <property type="term" value="F:oxidoreductase activity, acting on NAD(P)H, quinone or similar compound as acceptor"/>
    <property type="evidence" value="ECO:0007669"/>
    <property type="project" value="UniProtKB-UniRule"/>
</dbReference>
<dbReference type="STRING" id="1437425.CSEC_1694"/>
<comment type="function">
    <text evidence="8">NQR complex catalyzes the reduction of ubiquinone-1 to ubiquinol by two successive reactions, coupled with the transport of Na(+) ions from the cytoplasm to the periplasm. NqrA to NqrE are probably involved in the second step, the conversion of ubisemiquinone to ubiquinol.</text>
</comment>
<keyword evidence="5 8" id="KW-0406">Ion transport</keyword>
<dbReference type="HAMAP" id="MF_00425">
    <property type="entry name" value="NqrA"/>
    <property type="match status" value="1"/>
</dbReference>
<reference evidence="12" key="2">
    <citation type="submission" date="2014-09" db="EMBL/GenBank/DDBJ databases">
        <title>Criblamydia sequanensis harbors a mega-plasmid encoding arsenite resistance.</title>
        <authorList>
            <person name="Bertelli C."/>
            <person name="Goesmann A."/>
            <person name="Greub G."/>
        </authorList>
    </citation>
    <scope>NUCLEOTIDE SEQUENCE [LARGE SCALE GENOMIC DNA]</scope>
    <source>
        <strain evidence="12">CRIB-18</strain>
    </source>
</reference>
<dbReference type="NCBIfam" id="NF003761">
    <property type="entry name" value="PRK05352.1-4"/>
    <property type="match status" value="1"/>
</dbReference>
<dbReference type="EMBL" id="CCEJ010000008">
    <property type="protein sequence ID" value="CDR34506.1"/>
    <property type="molecule type" value="Genomic_DNA"/>
</dbReference>
<dbReference type="OrthoDB" id="9774536at2"/>
<evidence type="ECO:0000256" key="2">
    <source>
        <dbReference type="ARBA" id="ARBA00022967"/>
    </source>
</evidence>
<name>A0A090CZT4_9BACT</name>
<keyword evidence="13" id="KW-1185">Reference proteome</keyword>
<evidence type="ECO:0000259" key="11">
    <source>
        <dbReference type="Pfam" id="PF24836"/>
    </source>
</evidence>
<feature type="domain" description="Na(+)-translocating NADH-quinone reductase subunit A C-terminal" evidence="10">
    <location>
        <begin position="271"/>
        <end position="321"/>
    </location>
</feature>
<proteinExistence type="inferred from homology"/>
<evidence type="ECO:0000256" key="4">
    <source>
        <dbReference type="ARBA" id="ARBA00023053"/>
    </source>
</evidence>
<dbReference type="InterPro" id="IPR022615">
    <property type="entry name" value="NqrA_C_domain"/>
</dbReference>
<keyword evidence="3 8" id="KW-0520">NAD</keyword>
<dbReference type="InterPro" id="IPR056147">
    <property type="entry name" value="NQRA_N"/>
</dbReference>
<dbReference type="Pfam" id="PF11973">
    <property type="entry name" value="NQRA_SLBB"/>
    <property type="match status" value="1"/>
</dbReference>
<sequence length="460" mass="51613">MHIKIKKGLDIPIIGKPEGSIQKLQPSGQSSTIEHFNHIALDFSPFDTQFVLLKKIGDTVSIGEPVAFDKKNDYRKFVSPASGVIKALHRGLKRRLLTMVIEVKQHEDIFEHPPLNPNHATKEELLDRLYEGGAMFFIQERPFCLLPSKEKKPSAIFIKALESAPFVPPAEYQLEGYESEFKLGLEVLKKLTDGKVHLVRAMNAVHPLLIGQEGITYHTAEGPHPISNPSLHIQNISPIRSAEDVVWTLNVRDVITVGSLVGKGKYPIDRVIGIGGPGILEGKRGYFRVREGIPVSALIAGRLIKQPMRLISGDPLMGHKVEPDGFLGILDYAFSAIPENRQREFLHFFRLGLDKYSFSRAYASGHMNPEKTEFDFTTNMHGEHRAFIDSTLYQKVQPLRIPTMQLVKAVMAEDFDLAEELGLLEVAPEDFALTTFVCPSKIEMVEIIKDGLRKYSKEMS</sequence>
<comment type="caution">
    <text evidence="12">The sequence shown here is derived from an EMBL/GenBank/DDBJ whole genome shotgun (WGS) entry which is preliminary data.</text>
</comment>
<dbReference type="InterPro" id="IPR008703">
    <property type="entry name" value="NqrA"/>
</dbReference>
<keyword evidence="12" id="KW-0560">Oxidoreductase</keyword>
<dbReference type="PANTHER" id="PTHR37839">
    <property type="entry name" value="NA(+)-TRANSLOCATING NADH-QUINONE REDUCTASE SUBUNIT A"/>
    <property type="match status" value="1"/>
</dbReference>
<keyword evidence="1 8" id="KW-0813">Transport</keyword>
<dbReference type="Pfam" id="PF05896">
    <property type="entry name" value="NQRA_N"/>
    <property type="match status" value="1"/>
</dbReference>
<evidence type="ECO:0000259" key="9">
    <source>
        <dbReference type="Pfam" id="PF05896"/>
    </source>
</evidence>